<evidence type="ECO:0000256" key="3">
    <source>
        <dbReference type="ARBA" id="ARBA00023157"/>
    </source>
</evidence>
<dbReference type="SUPFAM" id="SSF56436">
    <property type="entry name" value="C-type lectin-like"/>
    <property type="match status" value="1"/>
</dbReference>
<dbReference type="GO" id="GO:0030246">
    <property type="term" value="F:carbohydrate binding"/>
    <property type="evidence" value="ECO:0007669"/>
    <property type="project" value="UniProtKB-KW"/>
</dbReference>
<organism evidence="6">
    <name type="scientific">Phalotris mertensi</name>
    <dbReference type="NCBI Taxonomy" id="1260334"/>
    <lineage>
        <taxon>Eukaryota</taxon>
        <taxon>Metazoa</taxon>
        <taxon>Chordata</taxon>
        <taxon>Craniata</taxon>
        <taxon>Vertebrata</taxon>
        <taxon>Euteleostomi</taxon>
        <taxon>Lepidosauria</taxon>
        <taxon>Squamata</taxon>
        <taxon>Bifurcata</taxon>
        <taxon>Unidentata</taxon>
        <taxon>Episquamata</taxon>
        <taxon>Toxicofera</taxon>
        <taxon>Serpentes</taxon>
        <taxon>Colubroidea</taxon>
        <taxon>Dipsadidae</taxon>
        <taxon>Phalotris</taxon>
    </lineage>
</organism>
<dbReference type="GO" id="GO:0005576">
    <property type="term" value="C:extracellular region"/>
    <property type="evidence" value="ECO:0007669"/>
    <property type="project" value="UniProtKB-SubCell"/>
</dbReference>
<evidence type="ECO:0000259" key="5">
    <source>
        <dbReference type="PROSITE" id="PS50041"/>
    </source>
</evidence>
<dbReference type="InterPro" id="IPR050111">
    <property type="entry name" value="C-type_lectin/snaclec_domain"/>
</dbReference>
<accession>A0A182C5S9</accession>
<dbReference type="FunFam" id="3.10.100.10:FF:000087">
    <property type="entry name" value="Snaclec rhodocetin subunit delta"/>
    <property type="match status" value="1"/>
</dbReference>
<keyword evidence="6" id="KW-0430">Lectin</keyword>
<dbReference type="AlphaFoldDB" id="A0A182C5S9"/>
<feature type="signal peptide" evidence="4">
    <location>
        <begin position="1"/>
        <end position="23"/>
    </location>
</feature>
<dbReference type="InterPro" id="IPR016186">
    <property type="entry name" value="C-type_lectin-like/link_sf"/>
</dbReference>
<reference evidence="6" key="1">
    <citation type="submission" date="2016-03" db="EMBL/GenBank/DDBJ databases">
        <title>Trends in the evolution of snake toxins underscored by an integrative omics approach to profile the venom of the colubrid Phalotris mertensi.</title>
        <authorList>
            <person name="Campos P.F."/>
            <person name="Silva D.A."/>
            <person name="Zelanis A."/>
            <person name="Paes Leme A.F."/>
            <person name="Rocha M.M."/>
            <person name="Menezes M.C."/>
            <person name="Serrano S.M."/>
            <person name="Junqueira de Azevedo I.L."/>
        </authorList>
    </citation>
    <scope>NUCLEOTIDE SEQUENCE</scope>
    <source>
        <strain evidence="6">Eukaryotic</strain>
        <tissue evidence="6">Venom gland</tissue>
    </source>
</reference>
<dbReference type="Pfam" id="PF00059">
    <property type="entry name" value="Lectin_C"/>
    <property type="match status" value="1"/>
</dbReference>
<dbReference type="PANTHER" id="PTHR22803">
    <property type="entry name" value="MANNOSE, PHOSPHOLIPASE, LECTIN RECEPTOR RELATED"/>
    <property type="match status" value="1"/>
</dbReference>
<keyword evidence="4" id="KW-0732">Signal</keyword>
<dbReference type="Gene3D" id="3.10.100.10">
    <property type="entry name" value="Mannose-Binding Protein A, subunit A"/>
    <property type="match status" value="1"/>
</dbReference>
<feature type="chain" id="PRO_5008116164" evidence="4">
    <location>
        <begin position="24"/>
        <end position="150"/>
    </location>
</feature>
<dbReference type="PROSITE" id="PS50041">
    <property type="entry name" value="C_TYPE_LECTIN_2"/>
    <property type="match status" value="1"/>
</dbReference>
<proteinExistence type="predicted"/>
<dbReference type="InterPro" id="IPR001304">
    <property type="entry name" value="C-type_lectin-like"/>
</dbReference>
<comment type="subcellular location">
    <subcellularLocation>
        <location evidence="1">Secreted</location>
    </subcellularLocation>
</comment>
<evidence type="ECO:0000256" key="1">
    <source>
        <dbReference type="ARBA" id="ARBA00004613"/>
    </source>
</evidence>
<evidence type="ECO:0000256" key="4">
    <source>
        <dbReference type="SAM" id="SignalP"/>
    </source>
</evidence>
<keyword evidence="3" id="KW-1015">Disulfide bond</keyword>
<feature type="domain" description="C-type lectin" evidence="5">
    <location>
        <begin position="32"/>
        <end position="145"/>
    </location>
</feature>
<dbReference type="PRINTS" id="PR01504">
    <property type="entry name" value="PNCREATITSAP"/>
</dbReference>
<keyword evidence="2" id="KW-0964">Secreted</keyword>
<sequence length="150" mass="16861">MGRFIFVNLGLLVVAFSLRGSGADCPSDWSSHDKYCYKVFDERKNWDEAETFCMNQKTGSHLVSILSSNEGNYVANLVLKSSKKPSVWIGLSNIWNACSWQWSDGSSLDYKAWAEGPSCALLSLNSFYFDWFGIECKKAAPFICKFPAKP</sequence>
<dbReference type="EMBL" id="GEHL01006910">
    <property type="protein sequence ID" value="JAS03142.1"/>
    <property type="molecule type" value="Transcribed_RNA"/>
</dbReference>
<dbReference type="SMART" id="SM00034">
    <property type="entry name" value="CLECT"/>
    <property type="match status" value="1"/>
</dbReference>
<name>A0A182C5S9_9SAUR</name>
<evidence type="ECO:0000256" key="2">
    <source>
        <dbReference type="ARBA" id="ARBA00022525"/>
    </source>
</evidence>
<dbReference type="InterPro" id="IPR016187">
    <property type="entry name" value="CTDL_fold"/>
</dbReference>
<protein>
    <submittedName>
        <fullName evidence="6">C-type lectin</fullName>
    </submittedName>
</protein>
<evidence type="ECO:0000313" key="6">
    <source>
        <dbReference type="EMBL" id="JAS03142.1"/>
    </source>
</evidence>